<protein>
    <submittedName>
        <fullName evidence="1">Unnamed protein product</fullName>
    </submittedName>
</protein>
<name>A0ACB5U4W8_CANBO</name>
<dbReference type="EMBL" id="BSXV01004356">
    <property type="protein sequence ID" value="GMF00319.1"/>
    <property type="molecule type" value="Genomic_DNA"/>
</dbReference>
<comment type="caution">
    <text evidence="1">The sequence shown here is derived from an EMBL/GenBank/DDBJ whole genome shotgun (WGS) entry which is preliminary data.</text>
</comment>
<organism evidence="1 2">
    <name type="scientific">Candida boidinii</name>
    <name type="common">Yeast</name>
    <dbReference type="NCBI Taxonomy" id="5477"/>
    <lineage>
        <taxon>Eukaryota</taxon>
        <taxon>Fungi</taxon>
        <taxon>Dikarya</taxon>
        <taxon>Ascomycota</taxon>
        <taxon>Saccharomycotina</taxon>
        <taxon>Pichiomycetes</taxon>
        <taxon>Pichiales</taxon>
        <taxon>Pichiaceae</taxon>
        <taxon>Ogataea</taxon>
        <taxon>Ogataea/Candida clade</taxon>
    </lineage>
</organism>
<sequence length="223" mass="26564">MHIRQINWNKINKFTLILKKLKIDNDPTDSGIKFKLTNYTNDSEYNDNDNITLRYFKSDEETKTQIKKNRRIKKNVKCRKSKVKKTAVERVIDCANIESKDKDGKYNESERKSKKINDEFLQMEAVNEKNTVDEVKLINENMNDQKSTTKVKFIDLLLNYLFVRRSNKIIGLQFIYMLLIYENNISNDNINGTREISDNDDDCEEEFYYYPILKVPEKLEMVE</sequence>
<evidence type="ECO:0000313" key="2">
    <source>
        <dbReference type="Proteomes" id="UP001165101"/>
    </source>
</evidence>
<evidence type="ECO:0000313" key="1">
    <source>
        <dbReference type="EMBL" id="GMF00319.1"/>
    </source>
</evidence>
<reference evidence="1" key="1">
    <citation type="submission" date="2023-04" db="EMBL/GenBank/DDBJ databases">
        <title>Candida boidinii NBRC 1967.</title>
        <authorList>
            <person name="Ichikawa N."/>
            <person name="Sato H."/>
            <person name="Tonouchi N."/>
        </authorList>
    </citation>
    <scope>NUCLEOTIDE SEQUENCE</scope>
    <source>
        <strain evidence="1">NBRC 1967</strain>
    </source>
</reference>
<accession>A0ACB5U4W8</accession>
<dbReference type="Proteomes" id="UP001165101">
    <property type="component" value="Unassembled WGS sequence"/>
</dbReference>
<keyword evidence="2" id="KW-1185">Reference proteome</keyword>
<gene>
    <name evidence="1" type="ORF">Cboi01_000552300</name>
</gene>
<proteinExistence type="predicted"/>